<evidence type="ECO:0000256" key="2">
    <source>
        <dbReference type="ARBA" id="ARBA00023315"/>
    </source>
</evidence>
<keyword evidence="6" id="KW-1185">Reference proteome</keyword>
<evidence type="ECO:0000259" key="3">
    <source>
        <dbReference type="Pfam" id="PF07167"/>
    </source>
</evidence>
<keyword evidence="1" id="KW-0808">Transferase</keyword>
<dbReference type="InterPro" id="IPR022211">
    <property type="entry name" value="PHBC_N"/>
</dbReference>
<keyword evidence="2" id="KW-0012">Acyltransferase</keyword>
<organism evidence="5 6">
    <name type="scientific">Parvularcula lutaonensis</name>
    <dbReference type="NCBI Taxonomy" id="491923"/>
    <lineage>
        <taxon>Bacteria</taxon>
        <taxon>Pseudomonadati</taxon>
        <taxon>Pseudomonadota</taxon>
        <taxon>Alphaproteobacteria</taxon>
        <taxon>Parvularculales</taxon>
        <taxon>Parvularculaceae</taxon>
        <taxon>Parvularcula</taxon>
    </lineage>
</organism>
<protein>
    <submittedName>
        <fullName evidence="5">PHA/PHB synthase family protein</fullName>
    </submittedName>
</protein>
<comment type="caution">
    <text evidence="5">The sequence shown here is derived from an EMBL/GenBank/DDBJ whole genome shotgun (WGS) entry which is preliminary data.</text>
</comment>
<dbReference type="PANTHER" id="PTHR36837:SF5">
    <property type="entry name" value="POLY-3-HYDROXYBUTYRATE SYNTHASE"/>
    <property type="match status" value="1"/>
</dbReference>
<name>A0ABV7M7S3_9PROT</name>
<dbReference type="Gene3D" id="3.40.50.1820">
    <property type="entry name" value="alpha/beta hydrolase"/>
    <property type="match status" value="1"/>
</dbReference>
<proteinExistence type="predicted"/>
<dbReference type="InterPro" id="IPR010941">
    <property type="entry name" value="PhaC_N"/>
</dbReference>
<sequence length="615" mass="68785">MDGSLPVTVPAETVQRQSTTPLWMDFGPSTGGSGFLHELSHELPDYLDRSVHAAVAKATGGVSPLSIAGSFLDWGAHFWFSPGKQMHIAFKGWDKLRRLTSYSFRLAGDLENEPCIEPLVQDRRFRAESWKSFPFNLIHQQFLLTQQFWHNVFTGVPGVQPKHEALADFTARQFLDTVAPSNFFFTNPEVLERTIEERGANLARGAAYFVDDMLRRYSGRPPAGHEAYKVGRDLAATPGKVVFRNRLIELIQYTPTTSEVKAPPVLILPAWIMKYYILDLSETNSLVRYLVDAGHTVFIVSWRNPTAEDRDLSFEDYLDLGAFAAVDAVKVAVPDEQVHLVGYCLGGTSAAIAAATMARDGNDAIRSLTMLAAQVDFSQAGELALFISDSQLAFLEDLMWDQGYLAAEQMAGAFQVLRSNDLIWSRSLRSYWLGERRPPNDLMVWNADGTRMPYRMHSEYLRKLYLNNDLAHGRFEVHGRPVSIGDINVPVFAVGTTRDHVAPWKSVYKLHLLSDTDLTFVLTDGGHNGGIISEPGHPGRSFKSAFTASDAAYRSPEQWLEEAKDHPGSWWPKWEAWLSSFTDRTEPARTPHLIDVPANELAACVDAPGTYVFQK</sequence>
<dbReference type="EMBL" id="JBHRVA010000001">
    <property type="protein sequence ID" value="MFC3301211.1"/>
    <property type="molecule type" value="Genomic_DNA"/>
</dbReference>
<feature type="domain" description="Poly-beta-hydroxybutyrate polymerase N-terminal" evidence="4">
    <location>
        <begin position="45"/>
        <end position="84"/>
    </location>
</feature>
<dbReference type="InterPro" id="IPR029058">
    <property type="entry name" value="AB_hydrolase_fold"/>
</dbReference>
<feature type="domain" description="Poly-beta-hydroxybutyrate polymerase N-terminal" evidence="3">
    <location>
        <begin position="121"/>
        <end position="290"/>
    </location>
</feature>
<dbReference type="Pfam" id="PF07167">
    <property type="entry name" value="PhaC_N"/>
    <property type="match status" value="1"/>
</dbReference>
<gene>
    <name evidence="5" type="ORF">ACFONP_00515</name>
</gene>
<evidence type="ECO:0000256" key="1">
    <source>
        <dbReference type="ARBA" id="ARBA00022679"/>
    </source>
</evidence>
<dbReference type="RefSeq" id="WP_229786250.1">
    <property type="nucleotide sequence ID" value="NZ_BMXU01000003.1"/>
</dbReference>
<evidence type="ECO:0000313" key="5">
    <source>
        <dbReference type="EMBL" id="MFC3301211.1"/>
    </source>
</evidence>
<reference evidence="6" key="1">
    <citation type="journal article" date="2019" name="Int. J. Syst. Evol. Microbiol.">
        <title>The Global Catalogue of Microorganisms (GCM) 10K type strain sequencing project: providing services to taxonomists for standard genome sequencing and annotation.</title>
        <authorList>
            <consortium name="The Broad Institute Genomics Platform"/>
            <consortium name="The Broad Institute Genome Sequencing Center for Infectious Disease"/>
            <person name="Wu L."/>
            <person name="Ma J."/>
        </authorList>
    </citation>
    <scope>NUCLEOTIDE SEQUENCE [LARGE SCALE GENOMIC DNA]</scope>
    <source>
        <strain evidence="6">KCTC 22245</strain>
    </source>
</reference>
<evidence type="ECO:0000259" key="4">
    <source>
        <dbReference type="Pfam" id="PF12551"/>
    </source>
</evidence>
<dbReference type="PANTHER" id="PTHR36837">
    <property type="entry name" value="POLY(3-HYDROXYALKANOATE) POLYMERASE SUBUNIT PHAC"/>
    <property type="match status" value="1"/>
</dbReference>
<dbReference type="InterPro" id="IPR051321">
    <property type="entry name" value="PHA/PHB_synthase"/>
</dbReference>
<dbReference type="Proteomes" id="UP001595607">
    <property type="component" value="Unassembled WGS sequence"/>
</dbReference>
<accession>A0ABV7M7S3</accession>
<evidence type="ECO:0000313" key="6">
    <source>
        <dbReference type="Proteomes" id="UP001595607"/>
    </source>
</evidence>
<dbReference type="SUPFAM" id="SSF53474">
    <property type="entry name" value="alpha/beta-Hydrolases"/>
    <property type="match status" value="1"/>
</dbReference>
<dbReference type="Pfam" id="PF12551">
    <property type="entry name" value="PHBC_N"/>
    <property type="match status" value="1"/>
</dbReference>